<comment type="subcellular location">
    <subcellularLocation>
        <location evidence="6">Cytoplasm</location>
    </subcellularLocation>
</comment>
<dbReference type="GO" id="GO:0005737">
    <property type="term" value="C:cytoplasm"/>
    <property type="evidence" value="ECO:0007669"/>
    <property type="project" value="UniProtKB-SubCell"/>
</dbReference>
<dbReference type="Gene3D" id="3.40.50.620">
    <property type="entry name" value="HUPs"/>
    <property type="match status" value="1"/>
</dbReference>
<dbReference type="InterPro" id="IPR012795">
    <property type="entry name" value="tRNA_Ile_lys_synt_N"/>
</dbReference>
<evidence type="ECO:0000256" key="3">
    <source>
        <dbReference type="ARBA" id="ARBA00022741"/>
    </source>
</evidence>
<dbReference type="KEGG" id="peg:E5R92_03060"/>
<dbReference type="AlphaFoldDB" id="A0A6H1Q1R3"/>
<dbReference type="CDD" id="cd01992">
    <property type="entry name" value="TilS_N"/>
    <property type="match status" value="1"/>
</dbReference>
<dbReference type="RefSeq" id="WP_168606646.1">
    <property type="nucleotide sequence ID" value="NZ_CP038852.1"/>
</dbReference>
<evidence type="ECO:0000256" key="6">
    <source>
        <dbReference type="HAMAP-Rule" id="MF_01161"/>
    </source>
</evidence>
<comment type="catalytic activity">
    <reaction evidence="5 6">
        <text>cytidine(34) in tRNA(Ile2) + L-lysine + ATP = lysidine(34) in tRNA(Ile2) + AMP + diphosphate + H(+)</text>
        <dbReference type="Rhea" id="RHEA:43744"/>
        <dbReference type="Rhea" id="RHEA-COMP:10625"/>
        <dbReference type="Rhea" id="RHEA-COMP:10670"/>
        <dbReference type="ChEBI" id="CHEBI:15378"/>
        <dbReference type="ChEBI" id="CHEBI:30616"/>
        <dbReference type="ChEBI" id="CHEBI:32551"/>
        <dbReference type="ChEBI" id="CHEBI:33019"/>
        <dbReference type="ChEBI" id="CHEBI:82748"/>
        <dbReference type="ChEBI" id="CHEBI:83665"/>
        <dbReference type="ChEBI" id="CHEBI:456215"/>
        <dbReference type="EC" id="6.3.4.19"/>
    </reaction>
</comment>
<gene>
    <name evidence="6 8" type="primary">tilS</name>
    <name evidence="8" type="ORF">E5R92_03060</name>
</gene>
<dbReference type="PANTHER" id="PTHR43033:SF1">
    <property type="entry name" value="TRNA(ILE)-LYSIDINE SYNTHASE-RELATED"/>
    <property type="match status" value="1"/>
</dbReference>
<proteinExistence type="inferred from homology"/>
<feature type="domain" description="tRNA(Ile)-lysidine/2-thiocytidine synthase N-terminal" evidence="7">
    <location>
        <begin position="42"/>
        <end position="222"/>
    </location>
</feature>
<dbReference type="Proteomes" id="UP000501094">
    <property type="component" value="Chromosome"/>
</dbReference>
<evidence type="ECO:0000256" key="1">
    <source>
        <dbReference type="ARBA" id="ARBA00022598"/>
    </source>
</evidence>
<dbReference type="GO" id="GO:0005524">
    <property type="term" value="F:ATP binding"/>
    <property type="evidence" value="ECO:0007669"/>
    <property type="project" value="UniProtKB-UniRule"/>
</dbReference>
<dbReference type="GO" id="GO:0032267">
    <property type="term" value="F:tRNA(Ile)-lysidine synthase activity"/>
    <property type="evidence" value="ECO:0007669"/>
    <property type="project" value="UniProtKB-EC"/>
</dbReference>
<dbReference type="InterPro" id="IPR011063">
    <property type="entry name" value="TilS/TtcA_N"/>
</dbReference>
<evidence type="ECO:0000259" key="7">
    <source>
        <dbReference type="Pfam" id="PF01171"/>
    </source>
</evidence>
<comment type="similarity">
    <text evidence="6">Belongs to the tRNA(Ile)-lysidine synthase family.</text>
</comment>
<keyword evidence="2 6" id="KW-0819">tRNA processing</keyword>
<keyword evidence="6" id="KW-0963">Cytoplasm</keyword>
<keyword evidence="4 6" id="KW-0067">ATP-binding</keyword>
<dbReference type="Pfam" id="PF01171">
    <property type="entry name" value="ATP_bind_3"/>
    <property type="match status" value="1"/>
</dbReference>
<dbReference type="NCBIfam" id="TIGR02432">
    <property type="entry name" value="lysidine_TilS_N"/>
    <property type="match status" value="1"/>
</dbReference>
<protein>
    <recommendedName>
        <fullName evidence="6">tRNA(Ile)-lysidine synthase</fullName>
        <ecNumber evidence="6">6.3.4.19</ecNumber>
    </recommendedName>
    <alternativeName>
        <fullName evidence="6">tRNA(Ile)-2-lysyl-cytidine synthase</fullName>
    </alternativeName>
    <alternativeName>
        <fullName evidence="6">tRNA(Ile)-lysidine synthetase</fullName>
    </alternativeName>
</protein>
<name>A0A6H1Q1R3_9PROT</name>
<evidence type="ECO:0000313" key="8">
    <source>
        <dbReference type="EMBL" id="QIZ20764.1"/>
    </source>
</evidence>
<comment type="function">
    <text evidence="6">Ligates lysine onto the cytidine present at position 34 of the AUA codon-specific tRNA(Ile) that contains the anticodon CAU, in an ATP-dependent manner. Cytidine is converted to lysidine, thus changing the amino acid specificity of the tRNA from methionine to isoleucine.</text>
</comment>
<feature type="binding site" evidence="6">
    <location>
        <begin position="47"/>
        <end position="52"/>
    </location>
    <ligand>
        <name>ATP</name>
        <dbReference type="ChEBI" id="CHEBI:30616"/>
    </ligand>
</feature>
<evidence type="ECO:0000256" key="2">
    <source>
        <dbReference type="ARBA" id="ARBA00022694"/>
    </source>
</evidence>
<accession>A0A6H1Q1R3</accession>
<keyword evidence="9" id="KW-1185">Reference proteome</keyword>
<dbReference type="HAMAP" id="MF_01161">
    <property type="entry name" value="tRNA_Ile_lys_synt"/>
    <property type="match status" value="1"/>
</dbReference>
<dbReference type="EMBL" id="CP038852">
    <property type="protein sequence ID" value="QIZ20764.1"/>
    <property type="molecule type" value="Genomic_DNA"/>
</dbReference>
<organism evidence="8 9">
    <name type="scientific">Candidatus Pelagibacter giovannonii</name>
    <dbReference type="NCBI Taxonomy" id="2563896"/>
    <lineage>
        <taxon>Bacteria</taxon>
        <taxon>Pseudomonadati</taxon>
        <taxon>Pseudomonadota</taxon>
        <taxon>Alphaproteobacteria</taxon>
        <taxon>Candidatus Pelagibacterales</taxon>
        <taxon>Candidatus Pelagibacteraceae</taxon>
        <taxon>Candidatus Pelagibacter</taxon>
    </lineage>
</organism>
<sequence>MNQKSLSAQNKTHKQILSFLKNRKISKVYTEFSSSLNTRENLAVAVSGGPDSLALAYLAKCYSIKNKITVKFFLVDHKLRPESTKEATLVKKILRKIGITCKVLSWKGKKPSRNIQSLAREARYSLLTKECKKNNIKHLLLGHHSNDLFENFLIRVVRGSGLNGLVSFNKSVKYKDEDINILRPLLNLEKNDLINISKIIFKFFIKDPSNTSEIYKRTRIRTLLESLEKEGLDLKKLKLTIDNLKDSDKSIRFYVAKNLEENSAHIKTKDTCILNNNFFDQSHEVVFRSLTFVIQKIGKKYYPVRGKSINELIKRISLKTFSKITLGGCFVESVNETILISRENTNKVKVL</sequence>
<keyword evidence="3 6" id="KW-0547">Nucleotide-binding</keyword>
<evidence type="ECO:0000313" key="9">
    <source>
        <dbReference type="Proteomes" id="UP000501094"/>
    </source>
</evidence>
<evidence type="ECO:0000256" key="5">
    <source>
        <dbReference type="ARBA" id="ARBA00048539"/>
    </source>
</evidence>
<dbReference type="SUPFAM" id="SSF52402">
    <property type="entry name" value="Adenine nucleotide alpha hydrolases-like"/>
    <property type="match status" value="1"/>
</dbReference>
<dbReference type="GO" id="GO:0006400">
    <property type="term" value="P:tRNA modification"/>
    <property type="evidence" value="ECO:0007669"/>
    <property type="project" value="UniProtKB-UniRule"/>
</dbReference>
<reference evidence="8 9" key="1">
    <citation type="journal article" date="2020" name="Nat. Microbiol.">
        <title>Lysogenic host-virus interactions in SAR11 marine bacteria.</title>
        <authorList>
            <person name="Morris R.M."/>
            <person name="Cain K.R."/>
            <person name="Hvorecny K.L."/>
            <person name="Kollman J.M."/>
        </authorList>
    </citation>
    <scope>NUCLEOTIDE SEQUENCE [LARGE SCALE GENOMIC DNA]</scope>
    <source>
        <strain evidence="8 9">NP1</strain>
    </source>
</reference>
<comment type="domain">
    <text evidence="6">The N-terminal region contains the highly conserved SGGXDS motif, predicted to be a P-loop motif involved in ATP binding.</text>
</comment>
<dbReference type="InterPro" id="IPR014729">
    <property type="entry name" value="Rossmann-like_a/b/a_fold"/>
</dbReference>
<evidence type="ECO:0000256" key="4">
    <source>
        <dbReference type="ARBA" id="ARBA00022840"/>
    </source>
</evidence>
<dbReference type="InterPro" id="IPR012094">
    <property type="entry name" value="tRNA_Ile_lys_synt"/>
</dbReference>
<dbReference type="PANTHER" id="PTHR43033">
    <property type="entry name" value="TRNA(ILE)-LYSIDINE SYNTHASE-RELATED"/>
    <property type="match status" value="1"/>
</dbReference>
<keyword evidence="1 6" id="KW-0436">Ligase</keyword>
<dbReference type="EC" id="6.3.4.19" evidence="6"/>